<evidence type="ECO:0000259" key="4">
    <source>
        <dbReference type="Pfam" id="PF00501"/>
    </source>
</evidence>
<proteinExistence type="predicted"/>
<dbReference type="PANTHER" id="PTHR43272:SF33">
    <property type="entry name" value="AMP-BINDING DOMAIN-CONTAINING PROTEIN-RELATED"/>
    <property type="match status" value="1"/>
</dbReference>
<dbReference type="GO" id="GO:0005524">
    <property type="term" value="F:ATP binding"/>
    <property type="evidence" value="ECO:0007669"/>
    <property type="project" value="UniProtKB-KW"/>
</dbReference>
<dbReference type="InterPro" id="IPR000873">
    <property type="entry name" value="AMP-dep_synth/lig_dom"/>
</dbReference>
<evidence type="ECO:0000313" key="7">
    <source>
        <dbReference type="Proteomes" id="UP000188320"/>
    </source>
</evidence>
<keyword evidence="1" id="KW-0547">Nucleotide-binding</keyword>
<dbReference type="PANTHER" id="PTHR43272">
    <property type="entry name" value="LONG-CHAIN-FATTY-ACID--COA LIGASE"/>
    <property type="match status" value="1"/>
</dbReference>
<gene>
    <name evidence="6" type="ORF">AX774_g5667</name>
    <name evidence="5" type="ORF">AX774_g5858</name>
</gene>
<evidence type="ECO:0000256" key="2">
    <source>
        <dbReference type="ARBA" id="ARBA00022840"/>
    </source>
</evidence>
<sequence length="427" mass="47964">MMISFGSCVGFPSKAHSSSISNDIKTFKPTIFVGVPRIFEKLRKSVFTEVEKRGGLISLLFKYGLYVKGKKIKKNGDKRWLFDKFVFKTVADQLGGRVSMIISGSAPATGEMLMFMRCCFDGDLHEGYGCTETTGMCTVTIAGDNSGSNIGPPMINTMIKLVDVPEIGYYTTDRPNPRGEICVKGHCVFKGYYKRPHGTQRVMDKDGWYHTGDIGMFDKTGSVVIIDRKTHFFKLPQGEYVSPEKIESILTSDHLIQQAFVYGDSNRPCLVAILHPDRDRLIEYASRRLKNFNPRELTNSIMKGRNDGDAKSGRSEKTEESNSYHASDSNSSTSMSTTPTQNNASAYNELYKILCRRPVLIKLLLKDLKAQLKSCGLVELEVIRNIYLDPVPFQDSDLLSISMKLVRDKAKAHYSKVIDKLYQDINV</sequence>
<feature type="domain" description="AMP-dependent synthetase/ligase" evidence="4">
    <location>
        <begin position="2"/>
        <end position="193"/>
    </location>
</feature>
<dbReference type="SUPFAM" id="SSF56801">
    <property type="entry name" value="Acetyl-CoA synthetase-like"/>
    <property type="match status" value="1"/>
</dbReference>
<dbReference type="GO" id="GO:0016020">
    <property type="term" value="C:membrane"/>
    <property type="evidence" value="ECO:0007669"/>
    <property type="project" value="TreeGrafter"/>
</dbReference>
<organism evidence="5 7">
    <name type="scientific">Zancudomyces culisetae</name>
    <name type="common">Gut fungus</name>
    <name type="synonym">Smittium culisetae</name>
    <dbReference type="NCBI Taxonomy" id="1213189"/>
    <lineage>
        <taxon>Eukaryota</taxon>
        <taxon>Fungi</taxon>
        <taxon>Fungi incertae sedis</taxon>
        <taxon>Zoopagomycota</taxon>
        <taxon>Kickxellomycotina</taxon>
        <taxon>Harpellomycetes</taxon>
        <taxon>Harpellales</taxon>
        <taxon>Legeriomycetaceae</taxon>
        <taxon>Zancudomyces</taxon>
    </lineage>
</organism>
<dbReference type="EMBL" id="LSSK01001049">
    <property type="protein sequence ID" value="OMH80886.1"/>
    <property type="molecule type" value="Genomic_DNA"/>
</dbReference>
<dbReference type="OrthoDB" id="1700726at2759"/>
<evidence type="ECO:0000313" key="6">
    <source>
        <dbReference type="EMBL" id="OMH80886.1"/>
    </source>
</evidence>
<protein>
    <submittedName>
        <fullName evidence="5">Fatty acyl-CoA synthetase A</fullName>
    </submittedName>
</protein>
<dbReference type="GO" id="GO:0005783">
    <property type="term" value="C:endoplasmic reticulum"/>
    <property type="evidence" value="ECO:0007669"/>
    <property type="project" value="TreeGrafter"/>
</dbReference>
<feature type="compositionally biased region" description="Low complexity" evidence="3">
    <location>
        <begin position="323"/>
        <end position="340"/>
    </location>
</feature>
<dbReference type="InterPro" id="IPR042099">
    <property type="entry name" value="ANL_N_sf"/>
</dbReference>
<feature type="compositionally biased region" description="Basic and acidic residues" evidence="3">
    <location>
        <begin position="304"/>
        <end position="322"/>
    </location>
</feature>
<dbReference type="Proteomes" id="UP000188320">
    <property type="component" value="Unassembled WGS sequence"/>
</dbReference>
<keyword evidence="7" id="KW-1185">Reference proteome</keyword>
<dbReference type="Pfam" id="PF00501">
    <property type="entry name" value="AMP-binding"/>
    <property type="match status" value="1"/>
</dbReference>
<evidence type="ECO:0000313" key="5">
    <source>
        <dbReference type="EMBL" id="OMH80701.1"/>
    </source>
</evidence>
<feature type="region of interest" description="Disordered" evidence="3">
    <location>
        <begin position="296"/>
        <end position="341"/>
    </location>
</feature>
<reference evidence="5" key="2">
    <citation type="submission" date="2017-01" db="EMBL/GenBank/DDBJ databases">
        <authorList>
            <person name="Mah S.A."/>
            <person name="Swanson W.J."/>
            <person name="Moy G.W."/>
            <person name="Vacquier V.D."/>
        </authorList>
    </citation>
    <scope>NUCLEOTIDE SEQUENCE [LARGE SCALE GENOMIC DNA]</scope>
    <source>
        <strain evidence="5">COL-18-3</strain>
    </source>
</reference>
<dbReference type="GO" id="GO:0004467">
    <property type="term" value="F:long-chain fatty acid-CoA ligase activity"/>
    <property type="evidence" value="ECO:0007669"/>
    <property type="project" value="TreeGrafter"/>
</dbReference>
<keyword evidence="2" id="KW-0067">ATP-binding</keyword>
<dbReference type="EMBL" id="LSSK01001107">
    <property type="protein sequence ID" value="OMH80701.1"/>
    <property type="molecule type" value="Genomic_DNA"/>
</dbReference>
<comment type="caution">
    <text evidence="5">The sequence shown here is derived from an EMBL/GenBank/DDBJ whole genome shotgun (WGS) entry which is preliminary data.</text>
</comment>
<evidence type="ECO:0000256" key="1">
    <source>
        <dbReference type="ARBA" id="ARBA00022741"/>
    </source>
</evidence>
<dbReference type="Gene3D" id="3.40.50.12780">
    <property type="entry name" value="N-terminal domain of ligase-like"/>
    <property type="match status" value="1"/>
</dbReference>
<evidence type="ECO:0000256" key="3">
    <source>
        <dbReference type="SAM" id="MobiDB-lite"/>
    </source>
</evidence>
<reference evidence="7" key="1">
    <citation type="submission" date="2017-01" db="EMBL/GenBank/DDBJ databases">
        <authorList>
            <person name="Wang Y."/>
            <person name="White M."/>
            <person name="Kvist S."/>
            <person name="Moncalvo J.-M."/>
        </authorList>
    </citation>
    <scope>NUCLEOTIDE SEQUENCE [LARGE SCALE GENOMIC DNA]</scope>
    <source>
        <strain evidence="7">COL-18-3</strain>
    </source>
</reference>
<accession>A0A1R1PI91</accession>
<name>A0A1R1PI91_ZANCU</name>
<dbReference type="AlphaFoldDB" id="A0A1R1PI91"/>